<dbReference type="SFLD" id="SFLDS00005">
    <property type="entry name" value="Isoprenoid_Synthase_Type_I"/>
    <property type="match status" value="1"/>
</dbReference>
<evidence type="ECO:0000256" key="5">
    <source>
        <dbReference type="ARBA" id="ARBA00022842"/>
    </source>
</evidence>
<dbReference type="Gene3D" id="1.10.600.10">
    <property type="entry name" value="Farnesyl Diphosphate Synthase"/>
    <property type="match status" value="1"/>
</dbReference>
<dbReference type="OrthoDB" id="9805316at2"/>
<dbReference type="InterPro" id="IPR000092">
    <property type="entry name" value="Polyprenyl_synt"/>
</dbReference>
<dbReference type="PROSITE" id="PS00723">
    <property type="entry name" value="POLYPRENYL_SYNTHASE_1"/>
    <property type="match status" value="1"/>
</dbReference>
<dbReference type="CDD" id="cd00685">
    <property type="entry name" value="Trans_IPPS_HT"/>
    <property type="match status" value="1"/>
</dbReference>
<dbReference type="InterPro" id="IPR053378">
    <property type="entry name" value="Prenyl_diphosphate_synthase"/>
</dbReference>
<reference evidence="8 9" key="1">
    <citation type="submission" date="2019-02" db="EMBL/GenBank/DDBJ databases">
        <authorList>
            <person name="Manzano-Marin A."/>
            <person name="Manzano-Marin A."/>
        </authorList>
    </citation>
    <scope>NUCLEOTIDE SEQUENCE [LARGE SCALE GENOMIC DNA]</scope>
    <source>
        <strain evidence="8 9">ErCicuneomaculata</strain>
    </source>
</reference>
<evidence type="ECO:0000256" key="6">
    <source>
        <dbReference type="ARBA" id="ARBA00023229"/>
    </source>
</evidence>
<dbReference type="PANTHER" id="PTHR43281">
    <property type="entry name" value="FARNESYL DIPHOSPHATE SYNTHASE"/>
    <property type="match status" value="1"/>
</dbReference>
<dbReference type="Pfam" id="PF00348">
    <property type="entry name" value="polyprenyl_synt"/>
    <property type="match status" value="1"/>
</dbReference>
<dbReference type="InterPro" id="IPR008949">
    <property type="entry name" value="Isoprenoid_synthase_dom_sf"/>
</dbReference>
<dbReference type="NCBIfam" id="NF007877">
    <property type="entry name" value="PRK10581.1"/>
    <property type="match status" value="1"/>
</dbReference>
<evidence type="ECO:0000313" key="8">
    <source>
        <dbReference type="EMBL" id="VFP79685.1"/>
    </source>
</evidence>
<gene>
    <name evidence="8" type="primary">ispA</name>
    <name evidence="8" type="ORF">ERCICUMA2628_233</name>
</gene>
<organism evidence="8 9">
    <name type="scientific">Candidatus Erwinia haradaeae</name>
    <dbReference type="NCBI Taxonomy" id="1922217"/>
    <lineage>
        <taxon>Bacteria</taxon>
        <taxon>Pseudomonadati</taxon>
        <taxon>Pseudomonadota</taxon>
        <taxon>Gammaproteobacteria</taxon>
        <taxon>Enterobacterales</taxon>
        <taxon>Erwiniaceae</taxon>
        <taxon>Erwinia</taxon>
    </lineage>
</organism>
<dbReference type="AlphaFoldDB" id="A0A451D227"/>
<dbReference type="FunFam" id="1.10.600.10:FF:000001">
    <property type="entry name" value="Geranylgeranyl diphosphate synthase"/>
    <property type="match status" value="1"/>
</dbReference>
<proteinExistence type="inferred from homology"/>
<dbReference type="NCBIfam" id="NF045485">
    <property type="entry name" value="FPPsyn"/>
    <property type="match status" value="1"/>
</dbReference>
<dbReference type="GO" id="GO:0004337">
    <property type="term" value="F:(2E,6E)-farnesyl diphosphate synthase activity"/>
    <property type="evidence" value="ECO:0007669"/>
    <property type="project" value="UniProtKB-EC"/>
</dbReference>
<dbReference type="Proteomes" id="UP000294412">
    <property type="component" value="Chromosome"/>
</dbReference>
<dbReference type="EC" id="2.5.1.10" evidence="8"/>
<dbReference type="PANTHER" id="PTHR43281:SF1">
    <property type="entry name" value="FARNESYL DIPHOSPHATE SYNTHASE"/>
    <property type="match status" value="1"/>
</dbReference>
<name>A0A451D227_9GAMM</name>
<evidence type="ECO:0000256" key="1">
    <source>
        <dbReference type="ARBA" id="ARBA00001946"/>
    </source>
</evidence>
<dbReference type="EMBL" id="LR217703">
    <property type="protein sequence ID" value="VFP79685.1"/>
    <property type="molecule type" value="Genomic_DNA"/>
</dbReference>
<evidence type="ECO:0000313" key="9">
    <source>
        <dbReference type="Proteomes" id="UP000294412"/>
    </source>
</evidence>
<dbReference type="SUPFAM" id="SSF48576">
    <property type="entry name" value="Terpenoid synthases"/>
    <property type="match status" value="1"/>
</dbReference>
<dbReference type="RefSeq" id="WP_157993460.1">
    <property type="nucleotide sequence ID" value="NZ_LR217703.1"/>
</dbReference>
<comment type="cofactor">
    <cofactor evidence="1">
        <name>Mg(2+)</name>
        <dbReference type="ChEBI" id="CHEBI:18420"/>
    </cofactor>
</comment>
<dbReference type="SFLD" id="SFLDG01017">
    <property type="entry name" value="Polyprenyl_Transferase_Like"/>
    <property type="match status" value="1"/>
</dbReference>
<dbReference type="GO" id="GO:0016114">
    <property type="term" value="P:terpenoid biosynthetic process"/>
    <property type="evidence" value="ECO:0007669"/>
    <property type="project" value="UniProtKB-ARBA"/>
</dbReference>
<evidence type="ECO:0000256" key="4">
    <source>
        <dbReference type="ARBA" id="ARBA00022723"/>
    </source>
</evidence>
<dbReference type="InterPro" id="IPR033749">
    <property type="entry name" value="Polyprenyl_synt_CS"/>
</dbReference>
<keyword evidence="4" id="KW-0479">Metal-binding</keyword>
<sequence length="298" mass="32735">MGVNILLHNYCNRVNIILQKYFSTLPFKNTSLVKAMEYATLLGGKRLRPLLVYATGNMLGAEDQILDIPAAAIECMHAYSLLHDDLPAIDNENLRRGQITCHRKFGEDIAILAGDALQTLSYSILVNAPMPGVIIENRLEMLSELTHASGVTGMCGGQALDLIAKDKNMTLNELERVHRYKTGSLMRAAVRLGALTTGDAGRSIIPVLDRFSNAIGLAFQIQNDMLDVIGHLKILGKNPGSDQLLGKSTYPTLIGVSNTQVKIQDLYKTSLRELAFLSEQKYNTTMLKALASFIIQCN</sequence>
<evidence type="ECO:0000256" key="3">
    <source>
        <dbReference type="ARBA" id="ARBA00022679"/>
    </source>
</evidence>
<protein>
    <submittedName>
        <fullName evidence="8">Farnesyl diphosphate synthase</fullName>
        <ecNumber evidence="8">2.5.1.10</ecNumber>
    </submittedName>
</protein>
<keyword evidence="6" id="KW-0414">Isoprene biosynthesis</keyword>
<keyword evidence="3 7" id="KW-0808">Transferase</keyword>
<evidence type="ECO:0000256" key="7">
    <source>
        <dbReference type="RuleBase" id="RU004466"/>
    </source>
</evidence>
<dbReference type="GO" id="GO:0008654">
    <property type="term" value="P:phospholipid biosynthetic process"/>
    <property type="evidence" value="ECO:0007669"/>
    <property type="project" value="UniProtKB-ARBA"/>
</dbReference>
<evidence type="ECO:0000256" key="2">
    <source>
        <dbReference type="ARBA" id="ARBA00006706"/>
    </source>
</evidence>
<dbReference type="GO" id="GO:0046872">
    <property type="term" value="F:metal ion binding"/>
    <property type="evidence" value="ECO:0007669"/>
    <property type="project" value="UniProtKB-KW"/>
</dbReference>
<dbReference type="GO" id="GO:0005737">
    <property type="term" value="C:cytoplasm"/>
    <property type="evidence" value="ECO:0007669"/>
    <property type="project" value="UniProtKB-ARBA"/>
</dbReference>
<comment type="similarity">
    <text evidence="2 7">Belongs to the FPP/GGPP synthase family.</text>
</comment>
<accession>A0A451D227</accession>
<keyword evidence="5" id="KW-0460">Magnesium</keyword>